<name>A0A0D2KJ32_9CHLO</name>
<dbReference type="InterPro" id="IPR022796">
    <property type="entry name" value="Chloroa_b-bind"/>
</dbReference>
<keyword evidence="5 7" id="KW-0157">Chromophore</keyword>
<feature type="binding site" evidence="6">
    <location>
        <position position="92"/>
    </location>
    <ligand>
        <name>chlorophyll a</name>
        <dbReference type="ChEBI" id="CHEBI:58416"/>
        <label>1</label>
    </ligand>
</feature>
<dbReference type="GO" id="GO:0016168">
    <property type="term" value="F:chlorophyll binding"/>
    <property type="evidence" value="ECO:0007669"/>
    <property type="project" value="UniProtKB-KW"/>
</dbReference>
<evidence type="ECO:0000313" key="8">
    <source>
        <dbReference type="EMBL" id="KIY95833.1"/>
    </source>
</evidence>
<feature type="binding site" evidence="6">
    <location>
        <position position="70"/>
    </location>
    <ligand>
        <name>chlorophyll a</name>
        <dbReference type="ChEBI" id="CHEBI:58416"/>
        <label>1</label>
    </ligand>
</feature>
<feature type="binding site" description="axial binding residue" evidence="6">
    <location>
        <position position="156"/>
    </location>
    <ligand>
        <name>chlorophyll b</name>
        <dbReference type="ChEBI" id="CHEBI:61721"/>
        <label>2</label>
    </ligand>
    <ligandPart>
        <name>Mg</name>
        <dbReference type="ChEBI" id="CHEBI:25107"/>
    </ligandPart>
</feature>
<keyword evidence="9" id="KW-1185">Reference proteome</keyword>
<keyword evidence="3 7" id="KW-0602">Photosynthesis</keyword>
<feature type="binding site" evidence="6">
    <location>
        <position position="204"/>
    </location>
    <ligand>
        <name>chlorophyll a</name>
        <dbReference type="ChEBI" id="CHEBI:58416"/>
        <label>1</label>
    </ligand>
</feature>
<evidence type="ECO:0000256" key="3">
    <source>
        <dbReference type="ARBA" id="ARBA00022531"/>
    </source>
</evidence>
<dbReference type="GO" id="GO:0009522">
    <property type="term" value="C:photosystem I"/>
    <property type="evidence" value="ECO:0007669"/>
    <property type="project" value="UniProtKB-KW"/>
</dbReference>
<feature type="binding site" evidence="6">
    <location>
        <position position="210"/>
    </location>
    <ligand>
        <name>chlorophyll a</name>
        <dbReference type="ChEBI" id="CHEBI:58416"/>
        <label>1</label>
    </ligand>
</feature>
<feature type="binding site" description="axial binding residue" evidence="6">
    <location>
        <position position="148"/>
    </location>
    <ligand>
        <name>chlorophyll b</name>
        <dbReference type="ChEBI" id="CHEBI:61721"/>
        <label>1</label>
    </ligand>
    <ligandPart>
        <name>Mg</name>
        <dbReference type="ChEBI" id="CHEBI:25107"/>
    </ligandPart>
</feature>
<feature type="binding site" evidence="6">
    <location>
        <position position="76"/>
    </location>
    <ligand>
        <name>chlorophyll a</name>
        <dbReference type="ChEBI" id="CHEBI:58416"/>
        <label>1</label>
    </ligand>
</feature>
<feature type="binding site" evidence="6">
    <location>
        <position position="222"/>
    </location>
    <ligand>
        <name>chlorophyll a</name>
        <dbReference type="ChEBI" id="CHEBI:58416"/>
        <label>1</label>
    </ligand>
</feature>
<evidence type="ECO:0000256" key="1">
    <source>
        <dbReference type="ARBA" id="ARBA00022494"/>
    </source>
</evidence>
<comment type="similarity">
    <text evidence="7">Belongs to the light-harvesting chlorophyll a/b-binding (LHC) protein family.</text>
</comment>
<dbReference type="RefSeq" id="XP_013894853.1">
    <property type="nucleotide sequence ID" value="XM_014039399.1"/>
</dbReference>
<organism evidence="8 9">
    <name type="scientific">Monoraphidium neglectum</name>
    <dbReference type="NCBI Taxonomy" id="145388"/>
    <lineage>
        <taxon>Eukaryota</taxon>
        <taxon>Viridiplantae</taxon>
        <taxon>Chlorophyta</taxon>
        <taxon>core chlorophytes</taxon>
        <taxon>Chlorophyceae</taxon>
        <taxon>CS clade</taxon>
        <taxon>Sphaeropleales</taxon>
        <taxon>Selenastraceae</taxon>
        <taxon>Monoraphidium</taxon>
    </lineage>
</organism>
<feature type="binding site" description="axial binding residue" evidence="6">
    <location>
        <position position="164"/>
    </location>
    <ligand>
        <name>chlorophyll b</name>
        <dbReference type="ChEBI" id="CHEBI:61721"/>
        <label>1</label>
    </ligand>
    <ligandPart>
        <name>Mg</name>
        <dbReference type="ChEBI" id="CHEBI:25107"/>
    </ligandPart>
</feature>
<dbReference type="GO" id="GO:0009535">
    <property type="term" value="C:chloroplast thylakoid membrane"/>
    <property type="evidence" value="ECO:0007669"/>
    <property type="project" value="UniProtKB-SubCell"/>
</dbReference>
<reference evidence="8 9" key="1">
    <citation type="journal article" date="2013" name="BMC Genomics">
        <title>Reconstruction of the lipid metabolism for the microalga Monoraphidium neglectum from its genome sequence reveals characteristics suitable for biofuel production.</title>
        <authorList>
            <person name="Bogen C."/>
            <person name="Al-Dilaimi A."/>
            <person name="Albersmeier A."/>
            <person name="Wichmann J."/>
            <person name="Grundmann M."/>
            <person name="Rupp O."/>
            <person name="Lauersen K.J."/>
            <person name="Blifernez-Klassen O."/>
            <person name="Kalinowski J."/>
            <person name="Goesmann A."/>
            <person name="Mussgnug J.H."/>
            <person name="Kruse O."/>
        </authorList>
    </citation>
    <scope>NUCLEOTIDE SEQUENCE [LARGE SCALE GENOMIC DNA]</scope>
    <source>
        <strain evidence="8 9">SAG 48.87</strain>
    </source>
</reference>
<feature type="binding site" evidence="6">
    <location>
        <position position="89"/>
    </location>
    <ligand>
        <name>chlorophyll a</name>
        <dbReference type="ChEBI" id="CHEBI:58416"/>
        <label>1</label>
    </ligand>
</feature>
<gene>
    <name evidence="8" type="ORF">MNEG_12129</name>
</gene>
<keyword evidence="7" id="KW-0603">Photosystem I</keyword>
<dbReference type="AlphaFoldDB" id="A0A0D2KJ32"/>
<keyword evidence="4 7" id="KW-0934">Plastid</keyword>
<evidence type="ECO:0000313" key="9">
    <source>
        <dbReference type="Proteomes" id="UP000054498"/>
    </source>
</evidence>
<dbReference type="EMBL" id="KK103301">
    <property type="protein sequence ID" value="KIY95833.1"/>
    <property type="molecule type" value="Genomic_DNA"/>
</dbReference>
<dbReference type="InterPro" id="IPR001344">
    <property type="entry name" value="Chloro_AB-bd_pln"/>
</dbReference>
<feature type="binding site" evidence="6">
    <location>
        <position position="208"/>
    </location>
    <ligand>
        <name>chlorophyll a</name>
        <dbReference type="ChEBI" id="CHEBI:58416"/>
        <label>1</label>
    </ligand>
</feature>
<dbReference type="Pfam" id="PF00504">
    <property type="entry name" value="Chloroa_b-bind"/>
    <property type="match status" value="1"/>
</dbReference>
<accession>A0A0D2KJ32</accession>
<dbReference type="PANTHER" id="PTHR21649">
    <property type="entry name" value="CHLOROPHYLL A/B BINDING PROTEIN"/>
    <property type="match status" value="1"/>
</dbReference>
<feature type="binding site" evidence="6">
    <location>
        <position position="138"/>
    </location>
    <ligand>
        <name>chlorophyll a</name>
        <dbReference type="ChEBI" id="CHEBI:58416"/>
        <label>1</label>
    </ligand>
</feature>
<dbReference type="GO" id="GO:0009765">
    <property type="term" value="P:photosynthesis, light harvesting"/>
    <property type="evidence" value="ECO:0007669"/>
    <property type="project" value="InterPro"/>
</dbReference>
<keyword evidence="1 6" id="KW-0148">Chlorophyll</keyword>
<comment type="subcellular location">
    <subcellularLocation>
        <location evidence="7">Plastid</location>
        <location evidence="7">Chloroplast thylakoid membrane</location>
    </subcellularLocation>
</comment>
<protein>
    <recommendedName>
        <fullName evidence="7">Chlorophyll a-b binding protein, chloroplastic</fullName>
    </recommendedName>
</protein>
<feature type="binding site" description="axial binding residue" evidence="6">
    <location>
        <position position="94"/>
    </location>
    <ligand>
        <name>chlorophyll b</name>
        <dbReference type="ChEBI" id="CHEBI:61721"/>
        <label>1</label>
    </ligand>
    <ligandPart>
        <name>Mg</name>
        <dbReference type="ChEBI" id="CHEBI:25107"/>
    </ligandPart>
</feature>
<dbReference type="KEGG" id="mng:MNEG_12129"/>
<dbReference type="OrthoDB" id="423598at2759"/>
<sequence>MSMMLQSTRALSVRVEAKKSAKSTTKKAAPKKSAAKELSWYGPDRPTFLGPYNGATPAYLTGEFPGDYGWDTAGLSADPATFARYRELEVIHARWAMLGALGCVTPELLANSGTPLPAGGVWFKAGASIFGSDGLNYLGNPSLIHAQSIGATLAIQVILMGLIEGYRVNGGPAGEDLDPLYPGESFDPLGLADDPDTFAELKVKEIKNGRLAMFSMLGFFVQAIVTKEGPIANLNTHLSGPASNNIFNSAPGLA</sequence>
<dbReference type="Gene3D" id="1.10.3460.10">
    <property type="entry name" value="Chlorophyll a/b binding protein domain"/>
    <property type="match status" value="1"/>
</dbReference>
<comment type="function">
    <text evidence="7">The light-harvesting complex (LHC) functions as a light receptor, it captures and delivers excitation energy to photosystems with which it is closely associated.</text>
</comment>
<evidence type="ECO:0000256" key="6">
    <source>
        <dbReference type="PIRSR" id="PIRSR601344-1"/>
    </source>
</evidence>
<feature type="binding site" evidence="6">
    <location>
        <position position="205"/>
    </location>
    <ligand>
        <name>chlorophyll a</name>
        <dbReference type="ChEBI" id="CHEBI:58416"/>
        <label>1</label>
    </ligand>
</feature>
<keyword evidence="7" id="KW-0793">Thylakoid</keyword>
<dbReference type="GO" id="GO:0009523">
    <property type="term" value="C:photosystem II"/>
    <property type="evidence" value="ECO:0007669"/>
    <property type="project" value="UniProtKB-KW"/>
</dbReference>
<evidence type="ECO:0000256" key="2">
    <source>
        <dbReference type="ARBA" id="ARBA00022528"/>
    </source>
</evidence>
<keyword evidence="2 7" id="KW-0150">Chloroplast</keyword>
<dbReference type="SUPFAM" id="SSF103511">
    <property type="entry name" value="Chlorophyll a-b binding protein"/>
    <property type="match status" value="1"/>
</dbReference>
<evidence type="ECO:0000256" key="4">
    <source>
        <dbReference type="ARBA" id="ARBA00022640"/>
    </source>
</evidence>
<proteinExistence type="inferred from homology"/>
<dbReference type="GeneID" id="25729460"/>
<feature type="binding site" evidence="6">
    <location>
        <position position="237"/>
    </location>
    <ligand>
        <name>chlorophyll a</name>
        <dbReference type="ChEBI" id="CHEBI:58416"/>
        <label>1</label>
    </ligand>
</feature>
<keyword evidence="7" id="KW-0604">Photosystem II</keyword>
<evidence type="ECO:0000256" key="5">
    <source>
        <dbReference type="ARBA" id="ARBA00022991"/>
    </source>
</evidence>
<evidence type="ECO:0000256" key="7">
    <source>
        <dbReference type="RuleBase" id="RU363080"/>
    </source>
</evidence>
<dbReference type="Proteomes" id="UP000054498">
    <property type="component" value="Unassembled WGS sequence"/>
</dbReference>
<dbReference type="STRING" id="145388.A0A0D2KJ32"/>